<dbReference type="Proteomes" id="UP000005426">
    <property type="component" value="Unassembled WGS sequence"/>
</dbReference>
<protein>
    <submittedName>
        <fullName evidence="1">Uncharacterized protein</fullName>
    </submittedName>
</protein>
<keyword evidence="2" id="KW-1185">Reference proteome</keyword>
<evidence type="ECO:0000313" key="2">
    <source>
        <dbReference type="Proteomes" id="UP000005426"/>
    </source>
</evidence>
<reference evidence="1 2" key="1">
    <citation type="journal article" date="2011" name="Genome Biol.">
        <title>Comparative genome sequence analysis underscores mycoparasitism as the ancestral life style of Trichoderma.</title>
        <authorList>
            <person name="Kubicek C.P."/>
            <person name="Herrera-Estrella A."/>
            <person name="Seidl-Seiboth V."/>
            <person name="Martinez D.A."/>
            <person name="Druzhinina I.S."/>
            <person name="Thon M."/>
            <person name="Zeilinger S."/>
            <person name="Casas-Flores S."/>
            <person name="Horwitz B.A."/>
            <person name="Mukherjee P.K."/>
            <person name="Mukherjee M."/>
            <person name="Kredics L."/>
            <person name="Alcaraz L.D."/>
            <person name="Aerts A."/>
            <person name="Antal Z."/>
            <person name="Atanasova L."/>
            <person name="Cervantes-Badillo M.G."/>
            <person name="Challacombe J."/>
            <person name="Chertkov O."/>
            <person name="McCluskey K."/>
            <person name="Coulpier F."/>
            <person name="Deshpande N."/>
            <person name="von Doehren H."/>
            <person name="Ebbole D.J."/>
            <person name="Esquivel-Naranjo E.U."/>
            <person name="Fekete E."/>
            <person name="Flipphi M."/>
            <person name="Glaser F."/>
            <person name="Gomez-Rodriguez E.Y."/>
            <person name="Gruber S."/>
            <person name="Han C."/>
            <person name="Henrissat B."/>
            <person name="Hermosa R."/>
            <person name="Hernandez-Onate M."/>
            <person name="Karaffa L."/>
            <person name="Kosti I."/>
            <person name="Le Crom S."/>
            <person name="Lindquist E."/>
            <person name="Lucas S."/>
            <person name="Luebeck M."/>
            <person name="Luebeck P.S."/>
            <person name="Margeot A."/>
            <person name="Metz B."/>
            <person name="Misra M."/>
            <person name="Nevalainen H."/>
            <person name="Omann M."/>
            <person name="Packer N."/>
            <person name="Perrone G."/>
            <person name="Uresti-Rivera E.E."/>
            <person name="Salamov A."/>
            <person name="Schmoll M."/>
            <person name="Seiboth B."/>
            <person name="Shapiro H."/>
            <person name="Sukno S."/>
            <person name="Tamayo-Ramos J.A."/>
            <person name="Tisch D."/>
            <person name="Wiest A."/>
            <person name="Wilkinson H.H."/>
            <person name="Zhang M."/>
            <person name="Coutinho P.M."/>
            <person name="Kenerley C.M."/>
            <person name="Monte E."/>
            <person name="Baker S.E."/>
            <person name="Grigoriev I.V."/>
        </authorList>
    </citation>
    <scope>NUCLEOTIDE SEQUENCE [LARGE SCALE GENOMIC DNA]</scope>
    <source>
        <strain evidence="2">ATCC 20476 / IMI 206040</strain>
    </source>
</reference>
<comment type="caution">
    <text evidence="1">The sequence shown here is derived from an EMBL/GenBank/DDBJ whole genome shotgun (WGS) entry which is preliminary data.</text>
</comment>
<dbReference type="EMBL" id="ABDG02000026">
    <property type="protein sequence ID" value="EHK42669.1"/>
    <property type="molecule type" value="Genomic_DNA"/>
</dbReference>
<organism evidence="1 2">
    <name type="scientific">Hypocrea atroviridis (strain ATCC 20476 / IMI 206040)</name>
    <name type="common">Trichoderma atroviride</name>
    <dbReference type="NCBI Taxonomy" id="452589"/>
    <lineage>
        <taxon>Eukaryota</taxon>
        <taxon>Fungi</taxon>
        <taxon>Dikarya</taxon>
        <taxon>Ascomycota</taxon>
        <taxon>Pezizomycotina</taxon>
        <taxon>Sordariomycetes</taxon>
        <taxon>Hypocreomycetidae</taxon>
        <taxon>Hypocreales</taxon>
        <taxon>Hypocreaceae</taxon>
        <taxon>Trichoderma</taxon>
    </lineage>
</organism>
<evidence type="ECO:0000313" key="1">
    <source>
        <dbReference type="EMBL" id="EHK42669.1"/>
    </source>
</evidence>
<sequence length="56" mass="6123">MDGWGPLSPILCRVASKTSPWQMAIRAPLFSGSGMDKPAILFCLCVHVWMDGCIDL</sequence>
<accession>G9P2D0</accession>
<dbReference type="AlphaFoldDB" id="G9P2D0"/>
<proteinExistence type="predicted"/>
<gene>
    <name evidence="1" type="ORF">TRIATDRAFT_300772</name>
</gene>
<dbReference type="HOGENOM" id="CLU_3014444_0_0_1"/>
<name>G9P2D0_HYPAI</name>